<dbReference type="PROSITE" id="PS50191">
    <property type="entry name" value="CRAL_TRIO"/>
    <property type="match status" value="1"/>
</dbReference>
<comment type="caution">
    <text evidence="1">The sequence shown here is derived from an EMBL/GenBank/DDBJ whole genome shotgun (WGS) entry which is preliminary data.</text>
</comment>
<dbReference type="GO" id="GO:1902936">
    <property type="term" value="F:phosphatidylinositol bisphosphate binding"/>
    <property type="evidence" value="ECO:0007669"/>
    <property type="project" value="TreeGrafter"/>
</dbReference>
<proteinExistence type="predicted"/>
<gene>
    <name evidence="1" type="ORF">GE061_005910</name>
</gene>
<name>A0A6A4J2Y1_APOLU</name>
<dbReference type="Gene3D" id="3.40.525.10">
    <property type="entry name" value="CRAL-TRIO lipid binding domain"/>
    <property type="match status" value="1"/>
</dbReference>
<dbReference type="SUPFAM" id="SSF46938">
    <property type="entry name" value="CRAL/TRIO N-terminal domain"/>
    <property type="match status" value="1"/>
</dbReference>
<dbReference type="Proteomes" id="UP000466442">
    <property type="component" value="Unassembled WGS sequence"/>
</dbReference>
<keyword evidence="2" id="KW-1185">Reference proteome</keyword>
<dbReference type="SMART" id="SM00516">
    <property type="entry name" value="SEC14"/>
    <property type="match status" value="1"/>
</dbReference>
<dbReference type="InterPro" id="IPR036273">
    <property type="entry name" value="CRAL/TRIO_N_dom_sf"/>
</dbReference>
<sequence>MDVPLEPLTAAQEDCVLDDIGYSRKRLSEDLAIIRNWVSEQTHLPSSAKSEPDAFFCNFLVGCKGDVKKSKGKIDNYYKFRSRAKDICSKRDPLDPAFAATWPFFQLLTLRKPTPDGSRVLMTLSGIPDFPGYDPSLIVKRILVILEMRLRFEQFQGGEYIVMDNKNYSLSYFLASRPTFMRNVVHFIQNVMPWRIKGVISLNTPTFMHVAINRIIKPMLKTKIARRWHVYTEGSEVLTNHFPSEILPKDQGGCDYSLQEISDRWMEYASSTHWREWLMKEGSETVEEDERQGLLPFKGFWG</sequence>
<accession>A0A6A4J2Y1</accession>
<dbReference type="GO" id="GO:0016020">
    <property type="term" value="C:membrane"/>
    <property type="evidence" value="ECO:0007669"/>
    <property type="project" value="TreeGrafter"/>
</dbReference>
<evidence type="ECO:0000313" key="1">
    <source>
        <dbReference type="EMBL" id="KAF6199612.1"/>
    </source>
</evidence>
<dbReference type="InterPro" id="IPR036865">
    <property type="entry name" value="CRAL-TRIO_dom_sf"/>
</dbReference>
<dbReference type="Gene3D" id="1.20.5.1200">
    <property type="entry name" value="Alpha-tocopherol transfer"/>
    <property type="match status" value="1"/>
</dbReference>
<dbReference type="AlphaFoldDB" id="A0A6A4J2Y1"/>
<dbReference type="SUPFAM" id="SSF52087">
    <property type="entry name" value="CRAL/TRIO domain"/>
    <property type="match status" value="1"/>
</dbReference>
<dbReference type="PANTHER" id="PTHR10174">
    <property type="entry name" value="ALPHA-TOCOPHEROL TRANSFER PROTEIN-RELATED"/>
    <property type="match status" value="1"/>
</dbReference>
<organism evidence="1 2">
    <name type="scientific">Apolygus lucorum</name>
    <name type="common">Small green plant bug</name>
    <name type="synonym">Lygocoris lucorum</name>
    <dbReference type="NCBI Taxonomy" id="248454"/>
    <lineage>
        <taxon>Eukaryota</taxon>
        <taxon>Metazoa</taxon>
        <taxon>Ecdysozoa</taxon>
        <taxon>Arthropoda</taxon>
        <taxon>Hexapoda</taxon>
        <taxon>Insecta</taxon>
        <taxon>Pterygota</taxon>
        <taxon>Neoptera</taxon>
        <taxon>Paraneoptera</taxon>
        <taxon>Hemiptera</taxon>
        <taxon>Heteroptera</taxon>
        <taxon>Panheteroptera</taxon>
        <taxon>Cimicomorpha</taxon>
        <taxon>Miridae</taxon>
        <taxon>Mirini</taxon>
        <taxon>Apolygus</taxon>
    </lineage>
</organism>
<dbReference type="PANTHER" id="PTHR10174:SF222">
    <property type="entry name" value="GH10083P-RELATED"/>
    <property type="match status" value="1"/>
</dbReference>
<dbReference type="PRINTS" id="PR00180">
    <property type="entry name" value="CRETINALDHBP"/>
</dbReference>
<reference evidence="1" key="1">
    <citation type="journal article" date="2021" name="Mol. Ecol. Resour.">
        <title>Apolygus lucorum genome provides insights into omnivorousness and mesophyll feeding.</title>
        <authorList>
            <person name="Liu Y."/>
            <person name="Liu H."/>
            <person name="Wang H."/>
            <person name="Huang T."/>
            <person name="Liu B."/>
            <person name="Yang B."/>
            <person name="Yin L."/>
            <person name="Li B."/>
            <person name="Zhang Y."/>
            <person name="Zhang S."/>
            <person name="Jiang F."/>
            <person name="Zhang X."/>
            <person name="Ren Y."/>
            <person name="Wang B."/>
            <person name="Wang S."/>
            <person name="Lu Y."/>
            <person name="Wu K."/>
            <person name="Fan W."/>
            <person name="Wang G."/>
        </authorList>
    </citation>
    <scope>NUCLEOTIDE SEQUENCE</scope>
    <source>
        <strain evidence="1">12Hb</strain>
    </source>
</reference>
<dbReference type="EMBL" id="WIXP02000014">
    <property type="protein sequence ID" value="KAF6199612.1"/>
    <property type="molecule type" value="Genomic_DNA"/>
</dbReference>
<dbReference type="Pfam" id="PF00650">
    <property type="entry name" value="CRAL_TRIO"/>
    <property type="match status" value="1"/>
</dbReference>
<dbReference type="OrthoDB" id="6682367at2759"/>
<dbReference type="Gene3D" id="1.10.8.20">
    <property type="entry name" value="N-terminal domain of phosphatidylinositol transfer protein sec14p"/>
    <property type="match status" value="1"/>
</dbReference>
<protein>
    <submittedName>
        <fullName evidence="1">Uncharacterized protein</fullName>
    </submittedName>
</protein>
<dbReference type="InterPro" id="IPR001251">
    <property type="entry name" value="CRAL-TRIO_dom"/>
</dbReference>
<evidence type="ECO:0000313" key="2">
    <source>
        <dbReference type="Proteomes" id="UP000466442"/>
    </source>
</evidence>
<dbReference type="CDD" id="cd00170">
    <property type="entry name" value="SEC14"/>
    <property type="match status" value="1"/>
</dbReference>